<dbReference type="GO" id="GO:0005634">
    <property type="term" value="C:nucleus"/>
    <property type="evidence" value="ECO:0007669"/>
    <property type="project" value="UniProtKB-SubCell"/>
</dbReference>
<dbReference type="EMBL" id="CAVLGL010000087">
    <property type="protein sequence ID" value="CAK1591728.1"/>
    <property type="molecule type" value="Genomic_DNA"/>
</dbReference>
<dbReference type="InterPro" id="IPR027806">
    <property type="entry name" value="HARBI1_dom"/>
</dbReference>
<sequence>MNVDSTHREIVRNPLINLTDLLLKMAAKALEEEKNRKKRIWTRNWILSRDERGASALLLKELAAEDVKEYKLTMRMTPEIFEDLLKKVGPKIKKQHTTLRMALTPRIKLEITLNFLATGDSYRSLQNHYRVSKCSISKFIPEVCDAIYESLYECIKVPASENNWKTISSGFETHWNFPNCCGAIDGKHILILALPNCGSEYFGYKGSNSIVFMAVVDFNYKFLYINVSAEGSQSDGVIFKNCPISDELERGFLPEGLFLLGDDAFPLKPCLLKPYKTYRGPLTIPEKNFNYRLSRARRIVENAFGILMSRFLIFDGKIDLKPSTIRKLVFAACSIHNWLRESSPSYLLASAVDQENIHTGEIIPGSWRTEIEELRNLERFRSIQSTNLAKRIRDRMKDYFNNDGAVPWQYRHIS</sequence>
<comment type="subcellular location">
    <subcellularLocation>
        <location evidence="2">Nucleus</location>
    </subcellularLocation>
</comment>
<evidence type="ECO:0000256" key="3">
    <source>
        <dbReference type="ARBA" id="ARBA00006958"/>
    </source>
</evidence>
<evidence type="ECO:0000256" key="2">
    <source>
        <dbReference type="ARBA" id="ARBA00004123"/>
    </source>
</evidence>
<keyword evidence="7" id="KW-0539">Nucleus</keyword>
<keyword evidence="10" id="KW-1185">Reference proteome</keyword>
<protein>
    <recommendedName>
        <fullName evidence="8">DDE Tnp4 domain-containing protein</fullName>
    </recommendedName>
</protein>
<dbReference type="InterPro" id="IPR045249">
    <property type="entry name" value="HARBI1-like"/>
</dbReference>
<feature type="domain" description="DDE Tnp4" evidence="8">
    <location>
        <begin position="184"/>
        <end position="337"/>
    </location>
</feature>
<dbReference type="PANTHER" id="PTHR22930:SF269">
    <property type="entry name" value="NUCLEASE HARBI1-LIKE PROTEIN"/>
    <property type="match status" value="1"/>
</dbReference>
<dbReference type="Pfam" id="PF13359">
    <property type="entry name" value="DDE_Tnp_4"/>
    <property type="match status" value="1"/>
</dbReference>
<evidence type="ECO:0000256" key="6">
    <source>
        <dbReference type="ARBA" id="ARBA00022801"/>
    </source>
</evidence>
<name>A0AAV1L8S7_9NEOP</name>
<evidence type="ECO:0000313" key="9">
    <source>
        <dbReference type="EMBL" id="CAK1591728.1"/>
    </source>
</evidence>
<dbReference type="AlphaFoldDB" id="A0AAV1L8S7"/>
<gene>
    <name evidence="9" type="ORF">PARMNEM_LOCUS11900</name>
</gene>
<dbReference type="GO" id="GO:0016787">
    <property type="term" value="F:hydrolase activity"/>
    <property type="evidence" value="ECO:0007669"/>
    <property type="project" value="UniProtKB-KW"/>
</dbReference>
<evidence type="ECO:0000259" key="8">
    <source>
        <dbReference type="Pfam" id="PF13359"/>
    </source>
</evidence>
<proteinExistence type="inferred from homology"/>
<keyword evidence="6" id="KW-0378">Hydrolase</keyword>
<dbReference type="GO" id="GO:0046872">
    <property type="term" value="F:metal ion binding"/>
    <property type="evidence" value="ECO:0007669"/>
    <property type="project" value="UniProtKB-KW"/>
</dbReference>
<evidence type="ECO:0000256" key="4">
    <source>
        <dbReference type="ARBA" id="ARBA00022722"/>
    </source>
</evidence>
<comment type="similarity">
    <text evidence="3">Belongs to the HARBI1 family.</text>
</comment>
<dbReference type="GO" id="GO:0004518">
    <property type="term" value="F:nuclease activity"/>
    <property type="evidence" value="ECO:0007669"/>
    <property type="project" value="UniProtKB-KW"/>
</dbReference>
<keyword evidence="5" id="KW-0479">Metal-binding</keyword>
<evidence type="ECO:0000313" key="10">
    <source>
        <dbReference type="Proteomes" id="UP001314205"/>
    </source>
</evidence>
<evidence type="ECO:0000256" key="5">
    <source>
        <dbReference type="ARBA" id="ARBA00022723"/>
    </source>
</evidence>
<dbReference type="PANTHER" id="PTHR22930">
    <property type="match status" value="1"/>
</dbReference>
<evidence type="ECO:0000256" key="7">
    <source>
        <dbReference type="ARBA" id="ARBA00023242"/>
    </source>
</evidence>
<keyword evidence="4" id="KW-0540">Nuclease</keyword>
<organism evidence="9 10">
    <name type="scientific">Parnassius mnemosyne</name>
    <name type="common">clouded apollo</name>
    <dbReference type="NCBI Taxonomy" id="213953"/>
    <lineage>
        <taxon>Eukaryota</taxon>
        <taxon>Metazoa</taxon>
        <taxon>Ecdysozoa</taxon>
        <taxon>Arthropoda</taxon>
        <taxon>Hexapoda</taxon>
        <taxon>Insecta</taxon>
        <taxon>Pterygota</taxon>
        <taxon>Neoptera</taxon>
        <taxon>Endopterygota</taxon>
        <taxon>Lepidoptera</taxon>
        <taxon>Glossata</taxon>
        <taxon>Ditrysia</taxon>
        <taxon>Papilionoidea</taxon>
        <taxon>Papilionidae</taxon>
        <taxon>Parnassiinae</taxon>
        <taxon>Parnassini</taxon>
        <taxon>Parnassius</taxon>
        <taxon>Driopa</taxon>
    </lineage>
</organism>
<comment type="caution">
    <text evidence="9">The sequence shown here is derived from an EMBL/GenBank/DDBJ whole genome shotgun (WGS) entry which is preliminary data.</text>
</comment>
<dbReference type="Proteomes" id="UP001314205">
    <property type="component" value="Unassembled WGS sequence"/>
</dbReference>
<reference evidence="9 10" key="1">
    <citation type="submission" date="2023-11" db="EMBL/GenBank/DDBJ databases">
        <authorList>
            <person name="Hedman E."/>
            <person name="Englund M."/>
            <person name="Stromberg M."/>
            <person name="Nyberg Akerstrom W."/>
            <person name="Nylinder S."/>
            <person name="Jareborg N."/>
            <person name="Kallberg Y."/>
            <person name="Kronander E."/>
        </authorList>
    </citation>
    <scope>NUCLEOTIDE SEQUENCE [LARGE SCALE GENOMIC DNA]</scope>
</reference>
<accession>A0AAV1L8S7</accession>
<comment type="cofactor">
    <cofactor evidence="1">
        <name>a divalent metal cation</name>
        <dbReference type="ChEBI" id="CHEBI:60240"/>
    </cofactor>
</comment>
<evidence type="ECO:0000256" key="1">
    <source>
        <dbReference type="ARBA" id="ARBA00001968"/>
    </source>
</evidence>